<dbReference type="InterPro" id="IPR050051">
    <property type="entry name" value="EccE_dom"/>
</dbReference>
<accession>A0A9X2YJS4</accession>
<comment type="subcellular location">
    <subcellularLocation>
        <location evidence="1">Cell membrane</location>
    </subcellularLocation>
</comment>
<reference evidence="9" key="2">
    <citation type="journal article" date="2022" name="BMC Genomics">
        <title>Comparative genome analysis of mycobacteria focusing on tRNA and non-coding RNA.</title>
        <authorList>
            <person name="Behra P.R.K."/>
            <person name="Pettersson B.M.F."/>
            <person name="Ramesh M."/>
            <person name="Das S."/>
            <person name="Dasgupta S."/>
            <person name="Kirsebom L.A."/>
        </authorList>
    </citation>
    <scope>NUCLEOTIDE SEQUENCE</scope>
    <source>
        <strain evidence="9">DSM 44615</strain>
    </source>
</reference>
<evidence type="ECO:0000256" key="7">
    <source>
        <dbReference type="SAM" id="MobiDB-lite"/>
    </source>
</evidence>
<keyword evidence="3" id="KW-1003">Cell membrane</keyword>
<feature type="region of interest" description="Disordered" evidence="7">
    <location>
        <begin position="561"/>
        <end position="583"/>
    </location>
</feature>
<evidence type="ECO:0000256" key="4">
    <source>
        <dbReference type="ARBA" id="ARBA00022692"/>
    </source>
</evidence>
<comment type="caution">
    <text evidence="9">The sequence shown here is derived from an EMBL/GenBank/DDBJ whole genome shotgun (WGS) entry which is preliminary data.</text>
</comment>
<keyword evidence="5" id="KW-1133">Transmembrane helix</keyword>
<keyword evidence="6" id="KW-0472">Membrane</keyword>
<dbReference type="Proteomes" id="UP001140293">
    <property type="component" value="Unassembled WGS sequence"/>
</dbReference>
<dbReference type="AlphaFoldDB" id="A0A9X2YJS4"/>
<feature type="domain" description="Type VII secretion system protein EccE" evidence="8">
    <location>
        <begin position="188"/>
        <end position="282"/>
    </location>
</feature>
<comment type="similarity">
    <text evidence="2">Belongs to the EccE family.</text>
</comment>
<dbReference type="Pfam" id="PF11203">
    <property type="entry name" value="EccE"/>
    <property type="match status" value="1"/>
</dbReference>
<proteinExistence type="inferred from homology"/>
<dbReference type="EMBL" id="JACKSJ010000009">
    <property type="protein sequence ID" value="MCV7168409.1"/>
    <property type="molecule type" value="Genomic_DNA"/>
</dbReference>
<protein>
    <submittedName>
        <fullName evidence="9">Type VII secretion protein EccE</fullName>
    </submittedName>
</protein>
<dbReference type="GO" id="GO:0005886">
    <property type="term" value="C:plasma membrane"/>
    <property type="evidence" value="ECO:0007669"/>
    <property type="project" value="UniProtKB-SubCell"/>
</dbReference>
<evidence type="ECO:0000313" key="10">
    <source>
        <dbReference type="Proteomes" id="UP001140293"/>
    </source>
</evidence>
<evidence type="ECO:0000256" key="3">
    <source>
        <dbReference type="ARBA" id="ARBA00022475"/>
    </source>
</evidence>
<gene>
    <name evidence="9" type="primary">eccE</name>
    <name evidence="9" type="ORF">H7I41_00585</name>
</gene>
<reference evidence="9" key="1">
    <citation type="submission" date="2020-07" db="EMBL/GenBank/DDBJ databases">
        <authorList>
            <person name="Pettersson B.M.F."/>
            <person name="Behra P.R.K."/>
            <person name="Ramesh M."/>
            <person name="Das S."/>
            <person name="Dasgupta S."/>
            <person name="Kirsebom L.A."/>
        </authorList>
    </citation>
    <scope>NUCLEOTIDE SEQUENCE</scope>
    <source>
        <strain evidence="9">DSM 44615</strain>
    </source>
</reference>
<evidence type="ECO:0000259" key="8">
    <source>
        <dbReference type="Pfam" id="PF11203"/>
    </source>
</evidence>
<evidence type="ECO:0000256" key="5">
    <source>
        <dbReference type="ARBA" id="ARBA00022989"/>
    </source>
</evidence>
<name>A0A9X2YJS4_9MYCO</name>
<keyword evidence="4" id="KW-0812">Transmembrane</keyword>
<evidence type="ECO:0000313" key="9">
    <source>
        <dbReference type="EMBL" id="MCV7168409.1"/>
    </source>
</evidence>
<keyword evidence="10" id="KW-1185">Reference proteome</keyword>
<sequence length="583" mass="61497">MSTPAAPVGNVEILAQRLLPVQHVVLAQVLVIAGIAAAAALRLHAWQGGAVGLAVAGAVVARMRGRTLPQWLALWVQFIRARRRRSRGHHTAEPFDTDGSDGEKIGFRWDGETLLSMLRIEANPQAITVLEPGVTVSGEAVPVQLVADCLTQFDISLASVDIISHGARSQGGSRIAAVYDAVLGPLPAIAQRSVWIVVRFDPARCASAVRRRGGERDGILRAAATATRRVANRLVEAGLRPQILTSVEIGLAANQLSDGLGVRNINESWATCSAGRFQLRSYLLPPALLTTEGLAALWTVPSYSTTLTVSVRSDDAGNAVQIRGLARFDTGGSRSVALDELDPLVGEQFSAMLASLPLPPPTHPVQRWAFGRGDSPFSGLVLPAAGCGQVIGADAAGRAVAVPLFGPHVARVEISGTLHLAQQVVLRSLALGARVRVHTQRPAQWHAMVARVADQDMLWVDELRRGEIQAGSDRNLSMEIFDGVAEQPARVGVTVVVVQPPAVPPSETCDVALQSLDAHRDTVRVSTRAGSSVVTMVATDDELDYIRASLAAAEFDTAPVGGAGPAPSVVGGPTRESTAIRSN</sequence>
<evidence type="ECO:0000256" key="2">
    <source>
        <dbReference type="ARBA" id="ARBA00007759"/>
    </source>
</evidence>
<dbReference type="InterPro" id="IPR021368">
    <property type="entry name" value="T7SS_EccE"/>
</dbReference>
<evidence type="ECO:0000256" key="1">
    <source>
        <dbReference type="ARBA" id="ARBA00004236"/>
    </source>
</evidence>
<dbReference type="NCBIfam" id="TIGR03923">
    <property type="entry name" value="T7SS_EccE"/>
    <property type="match status" value="1"/>
</dbReference>
<evidence type="ECO:0000256" key="6">
    <source>
        <dbReference type="ARBA" id="ARBA00023136"/>
    </source>
</evidence>
<organism evidence="9 10">
    <name type="scientific">[Mycobacterium] manitobense</name>
    <dbReference type="NCBI Taxonomy" id="190147"/>
    <lineage>
        <taxon>Bacteria</taxon>
        <taxon>Bacillati</taxon>
        <taxon>Actinomycetota</taxon>
        <taxon>Actinomycetes</taxon>
        <taxon>Mycobacteriales</taxon>
        <taxon>Mycobacteriaceae</taxon>
        <taxon>Mycolicibacterium</taxon>
    </lineage>
</organism>